<dbReference type="GO" id="GO:0016460">
    <property type="term" value="C:myosin II complex"/>
    <property type="evidence" value="ECO:0007669"/>
    <property type="project" value="TreeGrafter"/>
</dbReference>
<dbReference type="InterPro" id="IPR050230">
    <property type="entry name" value="CALM/Myosin/TropC-like"/>
</dbReference>
<reference evidence="6" key="1">
    <citation type="journal article" date="2019" name="IScience">
        <title>Narwhal Genome Reveals Long-Term Low Genetic Diversity despite Current Large Abundance Size.</title>
        <authorList>
            <person name="Westbury M.V."/>
            <person name="Petersen B."/>
            <person name="Garde E."/>
            <person name="Heide-Jorgensen M.P."/>
            <person name="Lorenzen E.D."/>
        </authorList>
    </citation>
    <scope>NUCLEOTIDE SEQUENCE [LARGE SCALE GENOMIC DNA]</scope>
</reference>
<name>A0A4U1FID5_MONMO</name>
<dbReference type="PANTHER" id="PTHR23048:SF59">
    <property type="entry name" value="EF-HAND SUPERFAMILY PROTEIN"/>
    <property type="match status" value="1"/>
</dbReference>
<evidence type="ECO:0000313" key="5">
    <source>
        <dbReference type="EMBL" id="TKC49643.1"/>
    </source>
</evidence>
<dbReference type="InterPro" id="IPR002048">
    <property type="entry name" value="EF_hand_dom"/>
</dbReference>
<dbReference type="Pfam" id="PF13499">
    <property type="entry name" value="EF-hand_7"/>
    <property type="match status" value="1"/>
</dbReference>
<feature type="domain" description="EF-hand" evidence="4">
    <location>
        <begin position="242"/>
        <end position="277"/>
    </location>
</feature>
<sequence length="330" mass="37192">MASESRQLLSQVDFQATYVGLSADLCWTYLENRPNLGIQPTERLWVRMSGAWKSLMMIMGQNRCELSRREVAKGQAPGTVEAEGCLAAQDLAVGTSTSLRTSLFSPSLQEASVPRSSAWHCDAKTPGERTFPSGSHFAQLHSLSFTHMCIYYRHPTVAQVQANGRKEQQKLNETKKQEIKEDFGLFDVVGCGTRNITMWALGFEPKKEEILKIIAEIDKEGIGTISFEDFLAIMSVKMSEKDEKEEILKAFKLFGDDNTGSISLNNIKGVAKELGENLTDDELQINFTYLFHISYLHVILQEVLDEADHDGDGEINEEEFLRMMRKTTLY</sequence>
<dbReference type="Proteomes" id="UP000308365">
    <property type="component" value="Unassembled WGS sequence"/>
</dbReference>
<protein>
    <recommendedName>
        <fullName evidence="4">EF-hand domain-containing protein</fullName>
    </recommendedName>
</protein>
<gene>
    <name evidence="5" type="ORF">EI555_007891</name>
</gene>
<evidence type="ECO:0000256" key="2">
    <source>
        <dbReference type="ARBA" id="ARBA00022737"/>
    </source>
</evidence>
<dbReference type="PROSITE" id="PS00018">
    <property type="entry name" value="EF_HAND_1"/>
    <property type="match status" value="1"/>
</dbReference>
<dbReference type="Gene3D" id="1.10.238.10">
    <property type="entry name" value="EF-hand"/>
    <property type="match status" value="2"/>
</dbReference>
<dbReference type="PANTHER" id="PTHR23048">
    <property type="entry name" value="MYOSIN LIGHT CHAIN 1, 3"/>
    <property type="match status" value="1"/>
</dbReference>
<evidence type="ECO:0000259" key="4">
    <source>
        <dbReference type="PROSITE" id="PS50222"/>
    </source>
</evidence>
<dbReference type="SMART" id="SM00054">
    <property type="entry name" value="EFh"/>
    <property type="match status" value="3"/>
</dbReference>
<evidence type="ECO:0000256" key="1">
    <source>
        <dbReference type="ARBA" id="ARBA00022723"/>
    </source>
</evidence>
<feature type="domain" description="EF-hand" evidence="4">
    <location>
        <begin position="205"/>
        <end position="240"/>
    </location>
</feature>
<dbReference type="SUPFAM" id="SSF47473">
    <property type="entry name" value="EF-hand"/>
    <property type="match status" value="1"/>
</dbReference>
<accession>A0A4U1FID5</accession>
<dbReference type="GO" id="GO:0005509">
    <property type="term" value="F:calcium ion binding"/>
    <property type="evidence" value="ECO:0007669"/>
    <property type="project" value="InterPro"/>
</dbReference>
<evidence type="ECO:0000313" key="6">
    <source>
        <dbReference type="Proteomes" id="UP000308365"/>
    </source>
</evidence>
<dbReference type="AlphaFoldDB" id="A0A4U1FID5"/>
<feature type="domain" description="EF-hand" evidence="4">
    <location>
        <begin position="300"/>
        <end position="330"/>
    </location>
</feature>
<keyword evidence="1" id="KW-0479">Metal-binding</keyword>
<organism evidence="5 6">
    <name type="scientific">Monodon monoceros</name>
    <name type="common">Narwhal</name>
    <name type="synonym">Ceratodon monodon</name>
    <dbReference type="NCBI Taxonomy" id="40151"/>
    <lineage>
        <taxon>Eukaryota</taxon>
        <taxon>Metazoa</taxon>
        <taxon>Chordata</taxon>
        <taxon>Craniata</taxon>
        <taxon>Vertebrata</taxon>
        <taxon>Euteleostomi</taxon>
        <taxon>Mammalia</taxon>
        <taxon>Eutheria</taxon>
        <taxon>Laurasiatheria</taxon>
        <taxon>Artiodactyla</taxon>
        <taxon>Whippomorpha</taxon>
        <taxon>Cetacea</taxon>
        <taxon>Odontoceti</taxon>
        <taxon>Monodontidae</taxon>
        <taxon>Monodon</taxon>
    </lineage>
</organism>
<proteinExistence type="predicted"/>
<dbReference type="CDD" id="cd00051">
    <property type="entry name" value="EFh"/>
    <property type="match status" value="2"/>
</dbReference>
<keyword evidence="2" id="KW-0677">Repeat</keyword>
<evidence type="ECO:0000256" key="3">
    <source>
        <dbReference type="ARBA" id="ARBA00022837"/>
    </source>
</evidence>
<dbReference type="EMBL" id="RWIC01000113">
    <property type="protein sequence ID" value="TKC49643.1"/>
    <property type="molecule type" value="Genomic_DNA"/>
</dbReference>
<dbReference type="InterPro" id="IPR011992">
    <property type="entry name" value="EF-hand-dom_pair"/>
</dbReference>
<dbReference type="FunFam" id="1.10.238.10:FF:000001">
    <property type="entry name" value="Calmodulin 1"/>
    <property type="match status" value="1"/>
</dbReference>
<keyword evidence="3" id="KW-0106">Calcium</keyword>
<dbReference type="PROSITE" id="PS50222">
    <property type="entry name" value="EF_HAND_2"/>
    <property type="match status" value="3"/>
</dbReference>
<dbReference type="InterPro" id="IPR018247">
    <property type="entry name" value="EF_Hand_1_Ca_BS"/>
</dbReference>
<comment type="caution">
    <text evidence="5">The sequence shown here is derived from an EMBL/GenBank/DDBJ whole genome shotgun (WGS) entry which is preliminary data.</text>
</comment>